<accession>A0A059CKW1</accession>
<dbReference type="Gramene" id="KCW78879">
    <property type="protein sequence ID" value="KCW78879"/>
    <property type="gene ID" value="EUGRSUZ_C00321"/>
</dbReference>
<feature type="domain" description="Fe2OG dioxygenase" evidence="4">
    <location>
        <begin position="70"/>
        <end position="218"/>
    </location>
</feature>
<dbReference type="InterPro" id="IPR005123">
    <property type="entry name" value="Oxoglu/Fe-dep_dioxygenase_dom"/>
</dbReference>
<evidence type="ECO:0000259" key="4">
    <source>
        <dbReference type="PROSITE" id="PS51471"/>
    </source>
</evidence>
<organism evidence="5">
    <name type="scientific">Eucalyptus grandis</name>
    <name type="common">Flooded gum</name>
    <dbReference type="NCBI Taxonomy" id="71139"/>
    <lineage>
        <taxon>Eukaryota</taxon>
        <taxon>Viridiplantae</taxon>
        <taxon>Streptophyta</taxon>
        <taxon>Embryophyta</taxon>
        <taxon>Tracheophyta</taxon>
        <taxon>Spermatophyta</taxon>
        <taxon>Magnoliopsida</taxon>
        <taxon>eudicotyledons</taxon>
        <taxon>Gunneridae</taxon>
        <taxon>Pentapetalae</taxon>
        <taxon>rosids</taxon>
        <taxon>malvids</taxon>
        <taxon>Myrtales</taxon>
        <taxon>Myrtaceae</taxon>
        <taxon>Myrtoideae</taxon>
        <taxon>Eucalypteae</taxon>
        <taxon>Eucalyptus</taxon>
    </lineage>
</organism>
<dbReference type="GO" id="GO:0046872">
    <property type="term" value="F:metal ion binding"/>
    <property type="evidence" value="ECO:0007669"/>
    <property type="project" value="UniProtKB-KW"/>
</dbReference>
<keyword evidence="2 3" id="KW-0408">Iron</keyword>
<dbReference type="InterPro" id="IPR044861">
    <property type="entry name" value="IPNS-like_FE2OG_OXY"/>
</dbReference>
<reference evidence="5" key="1">
    <citation type="submission" date="2013-07" db="EMBL/GenBank/DDBJ databases">
        <title>The genome of Eucalyptus grandis.</title>
        <authorList>
            <person name="Schmutz J."/>
            <person name="Hayes R."/>
            <person name="Myburg A."/>
            <person name="Tuskan G."/>
            <person name="Grattapaglia D."/>
            <person name="Rokhsar D.S."/>
        </authorList>
    </citation>
    <scope>NUCLEOTIDE SEQUENCE</scope>
    <source>
        <tissue evidence="5">Leaf extractions</tissue>
    </source>
</reference>
<sequence>MTASTSSYPPKISASLKFGLKNLKLSEHCREVIHEYSVMLRPVINNVFKAMALSLNLEENCFLNQFGERGVMFARFNYYPRCPRPDLVLGLKPHADGSAITVVLPDREVEGLQFQRDGQWFSVPTIPNALLINVGDQVEVSPVLAFFEIQRMLPRDICTFYTNSTSCEERPQQFEIAGLNLVCVVMQIMSNGIFNSPMHRAVTNAERDRISLAVFCTSEEENEIGPADGLINEERQDCTRKSGIIPMTYFEYYQLGKRPIDAVKI</sequence>
<dbReference type="InterPro" id="IPR050295">
    <property type="entry name" value="Plant_2OG-oxidoreductases"/>
</dbReference>
<evidence type="ECO:0000313" key="5">
    <source>
        <dbReference type="EMBL" id="KCW78879.1"/>
    </source>
</evidence>
<comment type="similarity">
    <text evidence="3">Belongs to the iron/ascorbate-dependent oxidoreductase family.</text>
</comment>
<protein>
    <recommendedName>
        <fullName evidence="4">Fe2OG dioxygenase domain-containing protein</fullName>
    </recommendedName>
</protein>
<evidence type="ECO:0000256" key="3">
    <source>
        <dbReference type="RuleBase" id="RU003682"/>
    </source>
</evidence>
<dbReference type="Gene3D" id="2.60.120.330">
    <property type="entry name" value="B-lactam Antibiotic, Isopenicillin N Synthase, Chain"/>
    <property type="match status" value="1"/>
</dbReference>
<dbReference type="PANTHER" id="PTHR47991">
    <property type="entry name" value="OXOGLUTARATE/IRON-DEPENDENT DIOXYGENASE"/>
    <property type="match status" value="1"/>
</dbReference>
<evidence type="ECO:0000256" key="1">
    <source>
        <dbReference type="ARBA" id="ARBA00022723"/>
    </source>
</evidence>
<evidence type="ECO:0000256" key="2">
    <source>
        <dbReference type="ARBA" id="ARBA00023004"/>
    </source>
</evidence>
<dbReference type="GO" id="GO:0016491">
    <property type="term" value="F:oxidoreductase activity"/>
    <property type="evidence" value="ECO:0007669"/>
    <property type="project" value="UniProtKB-KW"/>
</dbReference>
<keyword evidence="3" id="KW-0560">Oxidoreductase</keyword>
<dbReference type="InterPro" id="IPR027443">
    <property type="entry name" value="IPNS-like_sf"/>
</dbReference>
<dbReference type="PROSITE" id="PS51471">
    <property type="entry name" value="FE2OG_OXY"/>
    <property type="match status" value="1"/>
</dbReference>
<dbReference type="Pfam" id="PF03171">
    <property type="entry name" value="2OG-FeII_Oxy"/>
    <property type="match status" value="2"/>
</dbReference>
<keyword evidence="1 3" id="KW-0479">Metal-binding</keyword>
<proteinExistence type="inferred from homology"/>
<dbReference type="SUPFAM" id="SSF51197">
    <property type="entry name" value="Clavaminate synthase-like"/>
    <property type="match status" value="2"/>
</dbReference>
<dbReference type="EMBL" id="KK198755">
    <property type="protein sequence ID" value="KCW78879.1"/>
    <property type="molecule type" value="Genomic_DNA"/>
</dbReference>
<dbReference type="InParanoid" id="A0A059CKW1"/>
<dbReference type="AlphaFoldDB" id="A0A059CKW1"/>
<name>A0A059CKW1_EUCGR</name>
<gene>
    <name evidence="5" type="ORF">EUGRSUZ_C00321</name>
</gene>